<dbReference type="Pfam" id="PF19575">
    <property type="entry name" value="HTH_58"/>
    <property type="match status" value="1"/>
</dbReference>
<name>A0A7K1UHC8_9MICC</name>
<dbReference type="InterPro" id="IPR045745">
    <property type="entry name" value="HTH_58_Actinobacteria-type"/>
</dbReference>
<evidence type="ECO:0000313" key="2">
    <source>
        <dbReference type="EMBL" id="MVT25471.1"/>
    </source>
</evidence>
<organism evidence="2 3">
    <name type="scientific">Nesterenkonia alkaliphila</name>
    <dbReference type="NCBI Taxonomy" id="1463631"/>
    <lineage>
        <taxon>Bacteria</taxon>
        <taxon>Bacillati</taxon>
        <taxon>Actinomycetota</taxon>
        <taxon>Actinomycetes</taxon>
        <taxon>Micrococcales</taxon>
        <taxon>Micrococcaceae</taxon>
        <taxon>Nesterenkonia</taxon>
    </lineage>
</organism>
<reference evidence="2 3" key="1">
    <citation type="submission" date="2019-12" db="EMBL/GenBank/DDBJ databases">
        <title>Nesterenkonia muleiensis sp. nov., a novel actinobacterium isolated from sap of Populus euphratica.</title>
        <authorList>
            <person name="Wang R."/>
        </authorList>
    </citation>
    <scope>NUCLEOTIDE SEQUENCE [LARGE SCALE GENOMIC DNA]</scope>
    <source>
        <strain evidence="2 3">F10</strain>
    </source>
</reference>
<sequence length="107" mass="12306">MAPQSRYVHPSEADQAEQQYRAGATLKQVADRMGIPRQRLAVLLRERGVPLRRRQPTANEVAEMKRRYLDGESLRSIGTRLSFSDGTVRRRLLDQDVPMRDPHGNPR</sequence>
<evidence type="ECO:0000259" key="1">
    <source>
        <dbReference type="Pfam" id="PF19575"/>
    </source>
</evidence>
<dbReference type="Gene3D" id="1.10.10.60">
    <property type="entry name" value="Homeodomain-like"/>
    <property type="match status" value="1"/>
</dbReference>
<dbReference type="EMBL" id="WRPM01000025">
    <property type="protein sequence ID" value="MVT25471.1"/>
    <property type="molecule type" value="Genomic_DNA"/>
</dbReference>
<accession>A0A7K1UHC8</accession>
<dbReference type="Proteomes" id="UP000460157">
    <property type="component" value="Unassembled WGS sequence"/>
</dbReference>
<dbReference type="AlphaFoldDB" id="A0A7K1UHC8"/>
<gene>
    <name evidence="2" type="ORF">GNZ21_03690</name>
</gene>
<dbReference type="OrthoDB" id="3731416at2"/>
<keyword evidence="3" id="KW-1185">Reference proteome</keyword>
<dbReference type="RefSeq" id="WP_157321456.1">
    <property type="nucleotide sequence ID" value="NZ_BMFX01000003.1"/>
</dbReference>
<feature type="domain" description="Helix-turn-helix" evidence="1">
    <location>
        <begin position="62"/>
        <end position="106"/>
    </location>
</feature>
<protein>
    <recommendedName>
        <fullName evidence="1">Helix-turn-helix domain-containing protein</fullName>
    </recommendedName>
</protein>
<evidence type="ECO:0000313" key="3">
    <source>
        <dbReference type="Proteomes" id="UP000460157"/>
    </source>
</evidence>
<comment type="caution">
    <text evidence="2">The sequence shown here is derived from an EMBL/GenBank/DDBJ whole genome shotgun (WGS) entry which is preliminary data.</text>
</comment>
<proteinExistence type="predicted"/>